<organism evidence="1 2">
    <name type="scientific">Ixodes persulcatus</name>
    <name type="common">Taiga tick</name>
    <dbReference type="NCBI Taxonomy" id="34615"/>
    <lineage>
        <taxon>Eukaryota</taxon>
        <taxon>Metazoa</taxon>
        <taxon>Ecdysozoa</taxon>
        <taxon>Arthropoda</taxon>
        <taxon>Chelicerata</taxon>
        <taxon>Arachnida</taxon>
        <taxon>Acari</taxon>
        <taxon>Parasitiformes</taxon>
        <taxon>Ixodida</taxon>
        <taxon>Ixodoidea</taxon>
        <taxon>Ixodidae</taxon>
        <taxon>Ixodinae</taxon>
        <taxon>Ixodes</taxon>
    </lineage>
</organism>
<evidence type="ECO:0000313" key="2">
    <source>
        <dbReference type="Proteomes" id="UP000805193"/>
    </source>
</evidence>
<gene>
    <name evidence="1" type="ORF">HPB47_007004</name>
</gene>
<reference evidence="1 2" key="1">
    <citation type="journal article" date="2020" name="Cell">
        <title>Large-Scale Comparative Analyses of Tick Genomes Elucidate Their Genetic Diversity and Vector Capacities.</title>
        <authorList>
            <consortium name="Tick Genome and Microbiome Consortium (TIGMIC)"/>
            <person name="Jia N."/>
            <person name="Wang J."/>
            <person name="Shi W."/>
            <person name="Du L."/>
            <person name="Sun Y."/>
            <person name="Zhan W."/>
            <person name="Jiang J.F."/>
            <person name="Wang Q."/>
            <person name="Zhang B."/>
            <person name="Ji P."/>
            <person name="Bell-Sakyi L."/>
            <person name="Cui X.M."/>
            <person name="Yuan T.T."/>
            <person name="Jiang B.G."/>
            <person name="Yang W.F."/>
            <person name="Lam T.T."/>
            <person name="Chang Q.C."/>
            <person name="Ding S.J."/>
            <person name="Wang X.J."/>
            <person name="Zhu J.G."/>
            <person name="Ruan X.D."/>
            <person name="Zhao L."/>
            <person name="Wei J.T."/>
            <person name="Ye R.Z."/>
            <person name="Que T.C."/>
            <person name="Du C.H."/>
            <person name="Zhou Y.H."/>
            <person name="Cheng J.X."/>
            <person name="Dai P.F."/>
            <person name="Guo W.B."/>
            <person name="Han X.H."/>
            <person name="Huang E.J."/>
            <person name="Li L.F."/>
            <person name="Wei W."/>
            <person name="Gao Y.C."/>
            <person name="Liu J.Z."/>
            <person name="Shao H.Z."/>
            <person name="Wang X."/>
            <person name="Wang C.C."/>
            <person name="Yang T.C."/>
            <person name="Huo Q.B."/>
            <person name="Li W."/>
            <person name="Chen H.Y."/>
            <person name="Chen S.E."/>
            <person name="Zhou L.G."/>
            <person name="Ni X.B."/>
            <person name="Tian J.H."/>
            <person name="Sheng Y."/>
            <person name="Liu T."/>
            <person name="Pan Y.S."/>
            <person name="Xia L.Y."/>
            <person name="Li J."/>
            <person name="Zhao F."/>
            <person name="Cao W.C."/>
        </authorList>
    </citation>
    <scope>NUCLEOTIDE SEQUENCE [LARGE SCALE GENOMIC DNA]</scope>
    <source>
        <strain evidence="1">Iper-2018</strain>
    </source>
</reference>
<evidence type="ECO:0000313" key="1">
    <source>
        <dbReference type="EMBL" id="KAG0415823.1"/>
    </source>
</evidence>
<accession>A0AC60P9N1</accession>
<dbReference type="Proteomes" id="UP000805193">
    <property type="component" value="Unassembled WGS sequence"/>
</dbReference>
<proteinExistence type="predicted"/>
<sequence>MWSFYRSTSCTYEEDLQPLLRAVRELLSPGYGSTAAFMDHGCVDCPLIIFGTSAAVGKLADQGPAVPVRPVNKSLRLLDLRAPNCQGVMHLTGRFVGNFDPEGLIFAVRLYSEPVELYDLRAFDKVPFNTFKLPRDKLLSETQGNSQEEDVHWERAADVEDESTDASTSAGFDSTMASRRSSGSSSEATDEAQPRGPKRKRQSPTTAAFQVMIDRQAQLLASYEAARNREFELREQELAVQREALKIQQDAVKAQREMTKSQQELAGAMMAFLNKASK</sequence>
<name>A0AC60P9N1_IXOPE</name>
<keyword evidence="2" id="KW-1185">Reference proteome</keyword>
<protein>
    <submittedName>
        <fullName evidence="1">Uncharacterized protein</fullName>
    </submittedName>
</protein>
<dbReference type="EMBL" id="JABSTQ010011022">
    <property type="protein sequence ID" value="KAG0415823.1"/>
    <property type="molecule type" value="Genomic_DNA"/>
</dbReference>
<comment type="caution">
    <text evidence="1">The sequence shown here is derived from an EMBL/GenBank/DDBJ whole genome shotgun (WGS) entry which is preliminary data.</text>
</comment>